<feature type="transmembrane region" description="Helical" evidence="6">
    <location>
        <begin position="410"/>
        <end position="434"/>
    </location>
</feature>
<dbReference type="AlphaFoldDB" id="A0A6I4U630"/>
<evidence type="ECO:0000256" key="3">
    <source>
        <dbReference type="ARBA" id="ARBA00022692"/>
    </source>
</evidence>
<evidence type="ECO:0000256" key="1">
    <source>
        <dbReference type="ARBA" id="ARBA00004429"/>
    </source>
</evidence>
<feature type="transmembrane region" description="Helical" evidence="6">
    <location>
        <begin position="61"/>
        <end position="78"/>
    </location>
</feature>
<dbReference type="InterPro" id="IPR050375">
    <property type="entry name" value="MFS_TsgA-like"/>
</dbReference>
<comment type="caution">
    <text evidence="7">The sequence shown here is derived from an EMBL/GenBank/DDBJ whole genome shotgun (WGS) entry which is preliminary data.</text>
</comment>
<dbReference type="GO" id="GO:0022857">
    <property type="term" value="F:transmembrane transporter activity"/>
    <property type="evidence" value="ECO:0007669"/>
    <property type="project" value="InterPro"/>
</dbReference>
<protein>
    <submittedName>
        <fullName evidence="7">MFS transporter</fullName>
    </submittedName>
</protein>
<feature type="transmembrane region" description="Helical" evidence="6">
    <location>
        <begin position="388"/>
        <end position="404"/>
    </location>
</feature>
<keyword evidence="8" id="KW-1185">Reference proteome</keyword>
<feature type="transmembrane region" description="Helical" evidence="6">
    <location>
        <begin position="205"/>
        <end position="228"/>
    </location>
</feature>
<dbReference type="Proteomes" id="UP000429229">
    <property type="component" value="Unassembled WGS sequence"/>
</dbReference>
<evidence type="ECO:0000256" key="4">
    <source>
        <dbReference type="ARBA" id="ARBA00022989"/>
    </source>
</evidence>
<keyword evidence="2" id="KW-1003">Cell membrane</keyword>
<dbReference type="SUPFAM" id="SSF103473">
    <property type="entry name" value="MFS general substrate transporter"/>
    <property type="match status" value="1"/>
</dbReference>
<feature type="transmembrane region" description="Helical" evidence="6">
    <location>
        <begin position="294"/>
        <end position="320"/>
    </location>
</feature>
<evidence type="ECO:0000256" key="5">
    <source>
        <dbReference type="ARBA" id="ARBA00023136"/>
    </source>
</evidence>
<proteinExistence type="predicted"/>
<dbReference type="InterPro" id="IPR036259">
    <property type="entry name" value="MFS_trans_sf"/>
</dbReference>
<keyword evidence="3 6" id="KW-0812">Transmembrane</keyword>
<sequence>MALAPDVASSTDPQPIDEDGAGINAPGLQYFVFGLFFIFGGITSLNDVIIPKLKELFTLNYTQAMLVQFCFFTAYLLIGIPGAKLVKKIGYMRGAVAGLCLMILGCLLFIPASQTATYALFLGALFILASGVVIVQVVANPLISLLGPQKTAHSRLTFAQAFNSLGTTIFPIVGAAVILGSLANVSADQLSGAELAAYRTAESEAIWQGYLGVAVLIALVALAVWLFRNRLPHDAQSMGDNALVSSKRYNLGLALVIAGAVIASFVSGWLGLLFILAAPVIWLHDNDLLKRTRFGYGALCIFLYVGAEVSIGSIIINYLLQSEVMAQGGPFTAWLNGTITYIFNDLLGFDVVLAPNAVEWMIGLYWGGAMLGRFIGSGLLRVFSPGKILAFNALGAITLIAISANTTGEVAGYTLLACGLMNSIMFPTIFSLACEKLGPRAADGSGIINVAIFGGAVVPLLFGVIADTSGSLAVALTLPAICYAIIAGFGYYARRPA</sequence>
<dbReference type="Gene3D" id="1.20.1250.20">
    <property type="entry name" value="MFS general substrate transporter like domains"/>
    <property type="match status" value="2"/>
</dbReference>
<feature type="transmembrane region" description="Helical" evidence="6">
    <location>
        <begin position="90"/>
        <end position="112"/>
    </location>
</feature>
<comment type="subcellular location">
    <subcellularLocation>
        <location evidence="1">Cell inner membrane</location>
        <topology evidence="1">Multi-pass membrane protein</topology>
    </subcellularLocation>
</comment>
<feature type="transmembrane region" description="Helical" evidence="6">
    <location>
        <begin position="472"/>
        <end position="493"/>
    </location>
</feature>
<reference evidence="7 8" key="1">
    <citation type="submission" date="2019-12" db="EMBL/GenBank/DDBJ databases">
        <title>Genomic-based taxomic classification of the family Erythrobacteraceae.</title>
        <authorList>
            <person name="Xu L."/>
        </authorList>
    </citation>
    <scope>NUCLEOTIDE SEQUENCE [LARGE SCALE GENOMIC DNA]</scope>
    <source>
        <strain evidence="7 8">LMG 29519</strain>
    </source>
</reference>
<keyword evidence="4 6" id="KW-1133">Transmembrane helix</keyword>
<dbReference type="RefSeq" id="WP_160616941.1">
    <property type="nucleotide sequence ID" value="NZ_WTYR01000001.1"/>
</dbReference>
<dbReference type="CDD" id="cd17394">
    <property type="entry name" value="MFS_FucP_like"/>
    <property type="match status" value="1"/>
</dbReference>
<gene>
    <name evidence="7" type="ORF">GRI68_09030</name>
</gene>
<dbReference type="InterPro" id="IPR011701">
    <property type="entry name" value="MFS"/>
</dbReference>
<feature type="transmembrane region" description="Helical" evidence="6">
    <location>
        <begin position="249"/>
        <end position="282"/>
    </location>
</feature>
<dbReference type="Pfam" id="PF07690">
    <property type="entry name" value="MFS_1"/>
    <property type="match status" value="1"/>
</dbReference>
<evidence type="ECO:0000256" key="6">
    <source>
        <dbReference type="SAM" id="Phobius"/>
    </source>
</evidence>
<evidence type="ECO:0000313" key="7">
    <source>
        <dbReference type="EMBL" id="MXP10323.1"/>
    </source>
</evidence>
<dbReference type="PANTHER" id="PTHR43702">
    <property type="entry name" value="L-FUCOSE-PROTON SYMPORTER"/>
    <property type="match status" value="1"/>
</dbReference>
<feature type="transmembrane region" description="Helical" evidence="6">
    <location>
        <begin position="118"/>
        <end position="143"/>
    </location>
</feature>
<accession>A0A6I4U630</accession>
<keyword evidence="5 6" id="KW-0472">Membrane</keyword>
<feature type="transmembrane region" description="Helical" evidence="6">
    <location>
        <begin position="30"/>
        <end position="49"/>
    </location>
</feature>
<feature type="transmembrane region" description="Helical" evidence="6">
    <location>
        <begin position="446"/>
        <end position="466"/>
    </location>
</feature>
<evidence type="ECO:0000256" key="2">
    <source>
        <dbReference type="ARBA" id="ARBA00022475"/>
    </source>
</evidence>
<feature type="transmembrane region" description="Helical" evidence="6">
    <location>
        <begin position="164"/>
        <end position="185"/>
    </location>
</feature>
<dbReference type="OrthoDB" id="9795150at2"/>
<dbReference type="GO" id="GO:0005886">
    <property type="term" value="C:plasma membrane"/>
    <property type="evidence" value="ECO:0007669"/>
    <property type="project" value="UniProtKB-SubCell"/>
</dbReference>
<dbReference type="PANTHER" id="PTHR43702:SF3">
    <property type="entry name" value="PROTEIN TSGA"/>
    <property type="match status" value="1"/>
</dbReference>
<name>A0A6I4U630_9SPHN</name>
<organism evidence="7 8">
    <name type="scientific">Alteriqipengyuania halimionae</name>
    <dbReference type="NCBI Taxonomy" id="1926630"/>
    <lineage>
        <taxon>Bacteria</taxon>
        <taxon>Pseudomonadati</taxon>
        <taxon>Pseudomonadota</taxon>
        <taxon>Alphaproteobacteria</taxon>
        <taxon>Sphingomonadales</taxon>
        <taxon>Erythrobacteraceae</taxon>
        <taxon>Alteriqipengyuania</taxon>
    </lineage>
</organism>
<dbReference type="EMBL" id="WTYR01000001">
    <property type="protein sequence ID" value="MXP10323.1"/>
    <property type="molecule type" value="Genomic_DNA"/>
</dbReference>
<evidence type="ECO:0000313" key="8">
    <source>
        <dbReference type="Proteomes" id="UP000429229"/>
    </source>
</evidence>